<feature type="active site" evidence="10">
    <location>
        <position position="275"/>
    </location>
</feature>
<keyword evidence="8 11" id="KW-1015">Disulfide bond</keyword>
<dbReference type="InterPro" id="IPR043580">
    <property type="entry name" value="CUTINASE_1"/>
</dbReference>
<feature type="region of interest" description="Disordered" evidence="13">
    <location>
        <begin position="47"/>
        <end position="91"/>
    </location>
</feature>
<feature type="disulfide bond" evidence="11">
    <location>
        <begin position="271"/>
        <end position="278"/>
    </location>
</feature>
<keyword evidence="5 12" id="KW-0964">Secreted</keyword>
<comment type="subcellular location">
    <subcellularLocation>
        <location evidence="1 12">Secreted</location>
    </subcellularLocation>
</comment>
<evidence type="ECO:0000256" key="11">
    <source>
        <dbReference type="PIRSR" id="PIRSR611150-2"/>
    </source>
</evidence>
<protein>
    <recommendedName>
        <fullName evidence="3 12">Cutinase</fullName>
        <ecNumber evidence="3 12">3.1.1.74</ecNumber>
    </recommendedName>
</protein>
<dbReference type="EMBL" id="ML996702">
    <property type="protein sequence ID" value="KAF2397675.1"/>
    <property type="molecule type" value="Genomic_DNA"/>
</dbReference>
<reference evidence="14" key="1">
    <citation type="journal article" date="2020" name="Stud. Mycol.">
        <title>101 Dothideomycetes genomes: a test case for predicting lifestyles and emergence of pathogens.</title>
        <authorList>
            <person name="Haridas S."/>
            <person name="Albert R."/>
            <person name="Binder M."/>
            <person name="Bloem J."/>
            <person name="Labutti K."/>
            <person name="Salamov A."/>
            <person name="Andreopoulos B."/>
            <person name="Baker S."/>
            <person name="Barry K."/>
            <person name="Bills G."/>
            <person name="Bluhm B."/>
            <person name="Cannon C."/>
            <person name="Castanera R."/>
            <person name="Culley D."/>
            <person name="Daum C."/>
            <person name="Ezra D."/>
            <person name="Gonzalez J."/>
            <person name="Henrissat B."/>
            <person name="Kuo A."/>
            <person name="Liang C."/>
            <person name="Lipzen A."/>
            <person name="Lutzoni F."/>
            <person name="Magnuson J."/>
            <person name="Mondo S."/>
            <person name="Nolan M."/>
            <person name="Ohm R."/>
            <person name="Pangilinan J."/>
            <person name="Park H.-J."/>
            <person name="Ramirez L."/>
            <person name="Alfaro M."/>
            <person name="Sun H."/>
            <person name="Tritt A."/>
            <person name="Yoshinaga Y."/>
            <person name="Zwiers L.-H."/>
            <person name="Turgeon B."/>
            <person name="Goodwin S."/>
            <person name="Spatafora J."/>
            <person name="Crous P."/>
            <person name="Grigoriev I."/>
        </authorList>
    </citation>
    <scope>NUCLEOTIDE SEQUENCE</scope>
    <source>
        <strain evidence="14">CBS 262.69</strain>
    </source>
</reference>
<keyword evidence="15" id="KW-1185">Reference proteome</keyword>
<evidence type="ECO:0000256" key="13">
    <source>
        <dbReference type="SAM" id="MobiDB-lite"/>
    </source>
</evidence>
<dbReference type="SMART" id="SM01110">
    <property type="entry name" value="Cutinase"/>
    <property type="match status" value="1"/>
</dbReference>
<evidence type="ECO:0000256" key="4">
    <source>
        <dbReference type="ARBA" id="ARBA00022487"/>
    </source>
</evidence>
<evidence type="ECO:0000256" key="5">
    <source>
        <dbReference type="ARBA" id="ARBA00022525"/>
    </source>
</evidence>
<sequence>MAPRFLFFCAFALAAQASPLAAPHGVTADTFSLDALRAYILAAPQDDPVPKTVSSPKAAGSPKATGARPKPAAKGTGSTGTAKGTGSTGTTKGSSGFLGSLGGLLGGSGSSDASAAGGLGFLGDALGKLTNGNANDITSGAACKPVTLIFARGTGEPGNMGYVVGPGLAQELKKALGGIGGVAVQGLEYSTDFSGKGATTMVNLVKQVAEKCPETKVVLGGYSQGGMVVHQAVGQLGADAGKVAAVATFGDPFGSMGWGKGFDASKAIIACSSADAVCIGSKGTPGVAGSGSHLSYSSDGSITKVVQFIVGKVGGTPAVEGTPAVKGTPA</sequence>
<evidence type="ECO:0000256" key="2">
    <source>
        <dbReference type="ARBA" id="ARBA00007534"/>
    </source>
</evidence>
<organism evidence="14 15">
    <name type="scientific">Trichodelitschia bisporula</name>
    <dbReference type="NCBI Taxonomy" id="703511"/>
    <lineage>
        <taxon>Eukaryota</taxon>
        <taxon>Fungi</taxon>
        <taxon>Dikarya</taxon>
        <taxon>Ascomycota</taxon>
        <taxon>Pezizomycotina</taxon>
        <taxon>Dothideomycetes</taxon>
        <taxon>Dothideomycetes incertae sedis</taxon>
        <taxon>Phaeotrichales</taxon>
        <taxon>Phaeotrichaceae</taxon>
        <taxon>Trichodelitschia</taxon>
    </lineage>
</organism>
<accession>A0A6G1HPJ6</accession>
<dbReference type="InterPro" id="IPR029058">
    <property type="entry name" value="AB_hydrolase_fold"/>
</dbReference>
<comment type="catalytic activity">
    <reaction evidence="9 12">
        <text>cutin + H2O = cutin monomers.</text>
        <dbReference type="EC" id="3.1.1.74"/>
    </reaction>
</comment>
<gene>
    <name evidence="14" type="ORF">EJ06DRAFT_132503</name>
</gene>
<comment type="similarity">
    <text evidence="2 12">Belongs to the cutinase family.</text>
</comment>
<feature type="active site" description="Proton donor/acceptor" evidence="10">
    <location>
        <position position="293"/>
    </location>
</feature>
<comment type="function">
    <text evidence="12">Catalyzes the hydrolysis of complex carboxylic polyesters found in the cell wall of plants. Degrades cutin, a macromolecule that forms the structure of the plant cuticle.</text>
</comment>
<feature type="chain" id="PRO_5026372339" description="Cutinase" evidence="12">
    <location>
        <begin position="18"/>
        <end position="330"/>
    </location>
</feature>
<dbReference type="GO" id="GO:0050525">
    <property type="term" value="F:cutinase activity"/>
    <property type="evidence" value="ECO:0007669"/>
    <property type="project" value="UniProtKB-UniRule"/>
</dbReference>
<dbReference type="GO" id="GO:0005576">
    <property type="term" value="C:extracellular region"/>
    <property type="evidence" value="ECO:0007669"/>
    <property type="project" value="UniProtKB-SubCell"/>
</dbReference>
<evidence type="ECO:0000256" key="8">
    <source>
        <dbReference type="ARBA" id="ARBA00023157"/>
    </source>
</evidence>
<evidence type="ECO:0000256" key="9">
    <source>
        <dbReference type="ARBA" id="ARBA00034045"/>
    </source>
</evidence>
<keyword evidence="4 12" id="KW-0719">Serine esterase</keyword>
<dbReference type="SUPFAM" id="SSF53474">
    <property type="entry name" value="alpha/beta-Hydrolases"/>
    <property type="match status" value="1"/>
</dbReference>
<dbReference type="Gene3D" id="3.40.50.1820">
    <property type="entry name" value="alpha/beta hydrolase"/>
    <property type="match status" value="1"/>
</dbReference>
<evidence type="ECO:0000313" key="15">
    <source>
        <dbReference type="Proteomes" id="UP000799640"/>
    </source>
</evidence>
<feature type="active site" description="Nucleophile" evidence="10">
    <location>
        <position position="223"/>
    </location>
</feature>
<dbReference type="PANTHER" id="PTHR48250">
    <property type="entry name" value="CUTINASE 2-RELATED"/>
    <property type="match status" value="1"/>
</dbReference>
<dbReference type="Proteomes" id="UP000799640">
    <property type="component" value="Unassembled WGS sequence"/>
</dbReference>
<dbReference type="AlphaFoldDB" id="A0A6G1HPJ6"/>
<dbReference type="InterPro" id="IPR000675">
    <property type="entry name" value="Cutinase/axe"/>
</dbReference>
<feature type="disulfide bond" evidence="11">
    <location>
        <begin position="143"/>
        <end position="212"/>
    </location>
</feature>
<feature type="signal peptide" evidence="12">
    <location>
        <begin position="1"/>
        <end position="17"/>
    </location>
</feature>
<evidence type="ECO:0000256" key="7">
    <source>
        <dbReference type="ARBA" id="ARBA00022801"/>
    </source>
</evidence>
<dbReference type="Pfam" id="PF01083">
    <property type="entry name" value="Cutinase"/>
    <property type="match status" value="1"/>
</dbReference>
<dbReference type="OrthoDB" id="2975078at2759"/>
<feature type="compositionally biased region" description="Low complexity" evidence="13">
    <location>
        <begin position="72"/>
        <end position="91"/>
    </location>
</feature>
<dbReference type="PANTHER" id="PTHR48250:SF2">
    <property type="entry name" value="CUTINASE"/>
    <property type="match status" value="1"/>
</dbReference>
<evidence type="ECO:0000313" key="14">
    <source>
        <dbReference type="EMBL" id="KAF2397675.1"/>
    </source>
</evidence>
<proteinExistence type="inferred from homology"/>
<evidence type="ECO:0000256" key="10">
    <source>
        <dbReference type="PIRSR" id="PIRSR611150-1"/>
    </source>
</evidence>
<dbReference type="PROSITE" id="PS00155">
    <property type="entry name" value="CUTINASE_1"/>
    <property type="match status" value="1"/>
</dbReference>
<keyword evidence="7 12" id="KW-0378">Hydrolase</keyword>
<dbReference type="EC" id="3.1.1.74" evidence="3 12"/>
<evidence type="ECO:0000256" key="1">
    <source>
        <dbReference type="ARBA" id="ARBA00004613"/>
    </source>
</evidence>
<evidence type="ECO:0000256" key="6">
    <source>
        <dbReference type="ARBA" id="ARBA00022729"/>
    </source>
</evidence>
<dbReference type="GO" id="GO:0016052">
    <property type="term" value="P:carbohydrate catabolic process"/>
    <property type="evidence" value="ECO:0007669"/>
    <property type="project" value="TreeGrafter"/>
</dbReference>
<keyword evidence="6 12" id="KW-0732">Signal</keyword>
<name>A0A6G1HPJ6_9PEZI</name>
<dbReference type="InterPro" id="IPR011150">
    <property type="entry name" value="Cutinase_monf"/>
</dbReference>
<evidence type="ECO:0000256" key="3">
    <source>
        <dbReference type="ARBA" id="ARBA00013095"/>
    </source>
</evidence>
<evidence type="ECO:0000256" key="12">
    <source>
        <dbReference type="RuleBase" id="RU361263"/>
    </source>
</evidence>